<protein>
    <recommendedName>
        <fullName evidence="4">Wall-associated receptor kinase galacturonan-binding domain-containing protein</fullName>
    </recommendedName>
</protein>
<accession>A0A9Q0KYY2</accession>
<dbReference type="EMBL" id="JAMYWD010000002">
    <property type="protein sequence ID" value="KAJ4979219.1"/>
    <property type="molecule type" value="Genomic_DNA"/>
</dbReference>
<gene>
    <name evidence="5" type="ORF">NE237_009999</name>
</gene>
<evidence type="ECO:0000259" key="4">
    <source>
        <dbReference type="Pfam" id="PF13947"/>
    </source>
</evidence>
<keyword evidence="2 3" id="KW-0732">Signal</keyword>
<evidence type="ECO:0000256" key="3">
    <source>
        <dbReference type="SAM" id="SignalP"/>
    </source>
</evidence>
<name>A0A9Q0KYY2_9MAGN</name>
<feature type="domain" description="Wall-associated receptor kinase galacturonan-binding" evidence="4">
    <location>
        <begin position="32"/>
        <end position="87"/>
    </location>
</feature>
<reference evidence="5" key="1">
    <citation type="journal article" date="2023" name="Plant J.">
        <title>The genome of the king protea, Protea cynaroides.</title>
        <authorList>
            <person name="Chang J."/>
            <person name="Duong T.A."/>
            <person name="Schoeman C."/>
            <person name="Ma X."/>
            <person name="Roodt D."/>
            <person name="Barker N."/>
            <person name="Li Z."/>
            <person name="Van de Peer Y."/>
            <person name="Mizrachi E."/>
        </authorList>
    </citation>
    <scope>NUCLEOTIDE SEQUENCE</scope>
    <source>
        <tissue evidence="5">Young leaves</tissue>
    </source>
</reference>
<proteinExistence type="predicted"/>
<dbReference type="PANTHER" id="PTHR33491">
    <property type="entry name" value="OSJNBA0016N04.9 PROTEIN"/>
    <property type="match status" value="1"/>
</dbReference>
<dbReference type="GO" id="GO:0016020">
    <property type="term" value="C:membrane"/>
    <property type="evidence" value="ECO:0007669"/>
    <property type="project" value="UniProtKB-SubCell"/>
</dbReference>
<dbReference type="Pfam" id="PF13947">
    <property type="entry name" value="GUB_WAK_bind"/>
    <property type="match status" value="1"/>
</dbReference>
<dbReference type="InterPro" id="IPR025287">
    <property type="entry name" value="WAK_GUB"/>
</dbReference>
<feature type="chain" id="PRO_5040323790" description="Wall-associated receptor kinase galacturonan-binding domain-containing protein" evidence="3">
    <location>
        <begin position="24"/>
        <end position="303"/>
    </location>
</feature>
<comment type="caution">
    <text evidence="5">The sequence shown here is derived from an EMBL/GenBank/DDBJ whole genome shotgun (WGS) entry which is preliminary data.</text>
</comment>
<sequence>MGHPMVLNFFLFLIFFLCPAAISVFPVAKPGCQETCGNFLIPYPFGMNNTNCYRDPSFELICNDTYYNPPKPFWGSLEVVNISLLGQFRILVYVGRDCYNSQGTPTYQNYADFTVYNNAFTISNTENKFTAIGCDTQAYLSGLEGENFTSGCNMFSTNEKELINGSCTGIGCCQTSIPTGFRFFQIEIFSYYNHTNVSDFNPCSFAFVADYNWYNFSTSDLLNFTYNLDDRGYPRTPLVLDWAMNNWPTQTNISCEEAMKNQTSYACGNNSVCGVSNNGLGYSCNCSQGYQGNPYLQDGCQGT</sequence>
<evidence type="ECO:0000313" key="5">
    <source>
        <dbReference type="EMBL" id="KAJ4979219.1"/>
    </source>
</evidence>
<organism evidence="5 6">
    <name type="scientific">Protea cynaroides</name>
    <dbReference type="NCBI Taxonomy" id="273540"/>
    <lineage>
        <taxon>Eukaryota</taxon>
        <taxon>Viridiplantae</taxon>
        <taxon>Streptophyta</taxon>
        <taxon>Embryophyta</taxon>
        <taxon>Tracheophyta</taxon>
        <taxon>Spermatophyta</taxon>
        <taxon>Magnoliopsida</taxon>
        <taxon>Proteales</taxon>
        <taxon>Proteaceae</taxon>
        <taxon>Protea</taxon>
    </lineage>
</organism>
<comment type="subcellular location">
    <subcellularLocation>
        <location evidence="1">Membrane</location>
        <topology evidence="1">Single-pass membrane protein</topology>
    </subcellularLocation>
</comment>
<evidence type="ECO:0000256" key="1">
    <source>
        <dbReference type="ARBA" id="ARBA00004167"/>
    </source>
</evidence>
<dbReference type="OrthoDB" id="4062651at2759"/>
<dbReference type="AlphaFoldDB" id="A0A9Q0KYY2"/>
<keyword evidence="6" id="KW-1185">Reference proteome</keyword>
<evidence type="ECO:0000256" key="2">
    <source>
        <dbReference type="ARBA" id="ARBA00022729"/>
    </source>
</evidence>
<dbReference type="GO" id="GO:0030247">
    <property type="term" value="F:polysaccharide binding"/>
    <property type="evidence" value="ECO:0007669"/>
    <property type="project" value="InterPro"/>
</dbReference>
<dbReference type="Proteomes" id="UP001141806">
    <property type="component" value="Unassembled WGS sequence"/>
</dbReference>
<feature type="signal peptide" evidence="3">
    <location>
        <begin position="1"/>
        <end position="23"/>
    </location>
</feature>
<evidence type="ECO:0000313" key="6">
    <source>
        <dbReference type="Proteomes" id="UP001141806"/>
    </source>
</evidence>